<gene>
    <name evidence="2" type="ORF">HDF12_002752</name>
</gene>
<proteinExistence type="predicted"/>
<dbReference type="Proteomes" id="UP000534186">
    <property type="component" value="Unassembled WGS sequence"/>
</dbReference>
<protein>
    <submittedName>
        <fullName evidence="2">Uncharacterized protein YigE (DUF2233 family)</fullName>
    </submittedName>
</protein>
<feature type="domain" description="Phosphodiester glycosidase" evidence="1">
    <location>
        <begin position="113"/>
        <end position="265"/>
    </location>
</feature>
<evidence type="ECO:0000313" key="3">
    <source>
        <dbReference type="Proteomes" id="UP000534186"/>
    </source>
</evidence>
<dbReference type="InterPro" id="IPR018711">
    <property type="entry name" value="NAGPA"/>
</dbReference>
<reference evidence="2 3" key="1">
    <citation type="submission" date="2020-07" db="EMBL/GenBank/DDBJ databases">
        <title>Genomic Encyclopedia of Type Strains, Phase IV (KMG-V): Genome sequencing to study the core and pangenomes of soil and plant-associated prokaryotes.</title>
        <authorList>
            <person name="Whitman W."/>
        </authorList>
    </citation>
    <scope>NUCLEOTIDE SEQUENCE [LARGE SCALE GENOMIC DNA]</scope>
    <source>
        <strain evidence="2 3">M8UP30</strain>
    </source>
</reference>
<evidence type="ECO:0000313" key="2">
    <source>
        <dbReference type="EMBL" id="NYF52353.1"/>
    </source>
</evidence>
<accession>A0A7Y9NN10</accession>
<evidence type="ECO:0000259" key="1">
    <source>
        <dbReference type="Pfam" id="PF09992"/>
    </source>
</evidence>
<dbReference type="AlphaFoldDB" id="A0A7Y9NN10"/>
<dbReference type="Pfam" id="PF09992">
    <property type="entry name" value="NAGPA"/>
    <property type="match status" value="1"/>
</dbReference>
<comment type="caution">
    <text evidence="2">The sequence shown here is derived from an EMBL/GenBank/DDBJ whole genome shotgun (WGS) entry which is preliminary data.</text>
</comment>
<dbReference type="PANTHER" id="PTHR40446:SF2">
    <property type="entry name" value="N-ACETYLGLUCOSAMINE-1-PHOSPHODIESTER ALPHA-N-ACETYLGLUCOSAMINIDASE"/>
    <property type="match status" value="1"/>
</dbReference>
<dbReference type="EMBL" id="JACCCV010000002">
    <property type="protein sequence ID" value="NYF52353.1"/>
    <property type="molecule type" value="Genomic_DNA"/>
</dbReference>
<organism evidence="2 3">
    <name type="scientific">Tunturiibacter lichenicola</name>
    <dbReference type="NCBI Taxonomy" id="2051959"/>
    <lineage>
        <taxon>Bacteria</taxon>
        <taxon>Pseudomonadati</taxon>
        <taxon>Acidobacteriota</taxon>
        <taxon>Terriglobia</taxon>
        <taxon>Terriglobales</taxon>
        <taxon>Acidobacteriaceae</taxon>
        <taxon>Tunturiibacter</taxon>
    </lineage>
</organism>
<dbReference type="PANTHER" id="PTHR40446">
    <property type="entry name" value="N-ACETYLGLUCOSAMINE-1-PHOSPHODIESTER ALPHA-N-ACETYLGLUCOSAMINIDASE"/>
    <property type="match status" value="1"/>
</dbReference>
<name>A0A7Y9NN10_9BACT</name>
<sequence length="290" mass="31537">MDNFMKRSRANRGRLLVLLLCASFQCVKTFSQQNGPGWLSQLLSTKGTRQEFSVRGRRAVCVTKELADQMNSRDGLRLIYFEIPMQNYELSAFAVGPEGTAASLKKNSAEGTNAIVIVNGGYYGTDDNKTFYPLGLLIHDGLQLNKMKDWNSGGVLYSSNDRSKIVRIKDFHRSADILEALQSKPLLVEDSRSGIHTDDHQLANRTAVGLRRDGAIVVAGAFSPSNNAMTLAEFADFLSTPVIQGGAGVDFALNMDGGPSALIFCPALNLKLASGSDNFIPNGIRISARK</sequence>